<dbReference type="InterPro" id="IPR011101">
    <property type="entry name" value="DUF5131"/>
</dbReference>
<organism evidence="1 2">
    <name type="scientific">Bacteroides uniformis</name>
    <dbReference type="NCBI Taxonomy" id="820"/>
    <lineage>
        <taxon>Bacteria</taxon>
        <taxon>Pseudomonadati</taxon>
        <taxon>Bacteroidota</taxon>
        <taxon>Bacteroidia</taxon>
        <taxon>Bacteroidales</taxon>
        <taxon>Bacteroidaceae</taxon>
        <taxon>Bacteroides</taxon>
    </lineage>
</organism>
<gene>
    <name evidence="1" type="ORF">ERS417307_02638</name>
</gene>
<dbReference type="PROSITE" id="PS51257">
    <property type="entry name" value="PROKAR_LIPOPROTEIN"/>
    <property type="match status" value="1"/>
</dbReference>
<protein>
    <submittedName>
        <fullName evidence="1">ABC transporter</fullName>
    </submittedName>
</protein>
<accession>A0A174IL66</accession>
<sequence>MSNNTKISWTSISWNIMTGCTPISDGCNDCYAKAMVKRLQAMGQAKYQNGFTPTIHPECMNEPFWWKGNKLVFVASMGDFFHIEIPFDFIDKVMEVINQCPQHTFQILTKRADRMYKYFSVHTIPENVWLGVTVENQKVKDRIDYLKKLDAPVRFLSCEPLLEDLGALDLSDIDWVIVGGESGNRARKMEKDWILNIKSQCDVSTGTAFFFKQWGTWSADGVKRSAKENGCLLDEKEYHAYPTPRKIKP</sequence>
<dbReference type="Proteomes" id="UP000095419">
    <property type="component" value="Unassembled WGS sequence"/>
</dbReference>
<dbReference type="RefSeq" id="WP_022400979.1">
    <property type="nucleotide sequence ID" value="NZ_CYZF01000007.1"/>
</dbReference>
<evidence type="ECO:0000313" key="2">
    <source>
        <dbReference type="Proteomes" id="UP000095419"/>
    </source>
</evidence>
<proteinExistence type="predicted"/>
<dbReference type="AlphaFoldDB" id="A0A174IL66"/>
<dbReference type="EMBL" id="CYZF01000007">
    <property type="protein sequence ID" value="CUO88122.1"/>
    <property type="molecule type" value="Genomic_DNA"/>
</dbReference>
<evidence type="ECO:0000313" key="1">
    <source>
        <dbReference type="EMBL" id="CUO88122.1"/>
    </source>
</evidence>
<name>A0A174IL66_BACUN</name>
<dbReference type="Pfam" id="PF07505">
    <property type="entry name" value="DUF5131"/>
    <property type="match status" value="1"/>
</dbReference>
<reference evidence="1 2" key="1">
    <citation type="submission" date="2015-09" db="EMBL/GenBank/DDBJ databases">
        <authorList>
            <consortium name="Pathogen Informatics"/>
        </authorList>
    </citation>
    <scope>NUCLEOTIDE SEQUENCE [LARGE SCALE GENOMIC DNA]</scope>
    <source>
        <strain evidence="1 2">2789STDY5608791</strain>
    </source>
</reference>